<evidence type="ECO:0000256" key="5">
    <source>
        <dbReference type="ARBA" id="ARBA00022989"/>
    </source>
</evidence>
<dbReference type="GO" id="GO:0015109">
    <property type="term" value="F:chromate transmembrane transporter activity"/>
    <property type="evidence" value="ECO:0007669"/>
    <property type="project" value="InterPro"/>
</dbReference>
<feature type="transmembrane region" description="Helical" evidence="7">
    <location>
        <begin position="71"/>
        <end position="98"/>
    </location>
</feature>
<evidence type="ECO:0000256" key="1">
    <source>
        <dbReference type="ARBA" id="ARBA00004651"/>
    </source>
</evidence>
<gene>
    <name evidence="8" type="ORF">DWW32_05775</name>
</gene>
<dbReference type="AlphaFoldDB" id="A0A395W860"/>
<evidence type="ECO:0000256" key="6">
    <source>
        <dbReference type="ARBA" id="ARBA00023136"/>
    </source>
</evidence>
<dbReference type="GeneID" id="66580406"/>
<dbReference type="PANTHER" id="PTHR43663">
    <property type="entry name" value="CHROMATE TRANSPORT PROTEIN-RELATED"/>
    <property type="match status" value="1"/>
</dbReference>
<keyword evidence="3" id="KW-1003">Cell membrane</keyword>
<evidence type="ECO:0000313" key="8">
    <source>
        <dbReference type="EMBL" id="RGU91907.1"/>
    </source>
</evidence>
<dbReference type="InterPro" id="IPR003370">
    <property type="entry name" value="Chromate_transpt"/>
</dbReference>
<dbReference type="RefSeq" id="WP_118325091.1">
    <property type="nucleotide sequence ID" value="NZ_CATXNH010000021.1"/>
</dbReference>
<comment type="caution">
    <text evidence="8">The sequence shown here is derived from an EMBL/GenBank/DDBJ whole genome shotgun (WGS) entry which is preliminary data.</text>
</comment>
<dbReference type="GO" id="GO:0005886">
    <property type="term" value="C:plasma membrane"/>
    <property type="evidence" value="ECO:0007669"/>
    <property type="project" value="UniProtKB-SubCell"/>
</dbReference>
<evidence type="ECO:0000256" key="7">
    <source>
        <dbReference type="SAM" id="Phobius"/>
    </source>
</evidence>
<organism evidence="8 9">
    <name type="scientific">Holdemanella biformis</name>
    <dbReference type="NCBI Taxonomy" id="1735"/>
    <lineage>
        <taxon>Bacteria</taxon>
        <taxon>Bacillati</taxon>
        <taxon>Bacillota</taxon>
        <taxon>Erysipelotrichia</taxon>
        <taxon>Erysipelotrichales</taxon>
        <taxon>Erysipelotrichaceae</taxon>
        <taxon>Holdemanella</taxon>
    </lineage>
</organism>
<reference evidence="8 9" key="1">
    <citation type="submission" date="2018-08" db="EMBL/GenBank/DDBJ databases">
        <title>A genome reference for cultivated species of the human gut microbiota.</title>
        <authorList>
            <person name="Zou Y."/>
            <person name="Xue W."/>
            <person name="Luo G."/>
        </authorList>
    </citation>
    <scope>NUCLEOTIDE SEQUENCE [LARGE SCALE GENOMIC DNA]</scope>
    <source>
        <strain evidence="8 9">AF15-20</strain>
    </source>
</reference>
<proteinExistence type="inferred from homology"/>
<evidence type="ECO:0000256" key="4">
    <source>
        <dbReference type="ARBA" id="ARBA00022692"/>
    </source>
</evidence>
<keyword evidence="6 7" id="KW-0472">Membrane</keyword>
<dbReference type="Proteomes" id="UP000265489">
    <property type="component" value="Unassembled WGS sequence"/>
</dbReference>
<evidence type="ECO:0000256" key="3">
    <source>
        <dbReference type="ARBA" id="ARBA00022475"/>
    </source>
</evidence>
<dbReference type="PANTHER" id="PTHR43663:SF1">
    <property type="entry name" value="CHROMATE TRANSPORTER"/>
    <property type="match status" value="1"/>
</dbReference>
<protein>
    <submittedName>
        <fullName evidence="8">Chromate transporter</fullName>
    </submittedName>
</protein>
<feature type="transmembrane region" description="Helical" evidence="7">
    <location>
        <begin position="7"/>
        <end position="29"/>
    </location>
</feature>
<comment type="subcellular location">
    <subcellularLocation>
        <location evidence="1">Cell membrane</location>
        <topology evidence="1">Multi-pass membrane protein</topology>
    </subcellularLocation>
</comment>
<feature type="transmembrane region" description="Helical" evidence="7">
    <location>
        <begin position="164"/>
        <end position="181"/>
    </location>
</feature>
<sequence>MTKLLLMFLEFFKTGLFAVGGGLATIPFLREIGVRYGWYTMSDLSTMIAVSESTPGPMGVNMASYVGFSQYGVLGSIIVTLGLILPSLIIICIIANFLEKFKEAKLVQQIFAGLKPAVVAFIAVATIDILVTTLFGDYTFSAFNWKQFICLFVLLAFSKYKPKLHPIWFIVASAVVGIVFAF</sequence>
<dbReference type="InterPro" id="IPR052518">
    <property type="entry name" value="CHR_Transporter"/>
</dbReference>
<accession>A0A395W860</accession>
<evidence type="ECO:0000313" key="9">
    <source>
        <dbReference type="Proteomes" id="UP000265489"/>
    </source>
</evidence>
<feature type="transmembrane region" description="Helical" evidence="7">
    <location>
        <begin position="110"/>
        <end position="132"/>
    </location>
</feature>
<name>A0A395W860_9FIRM</name>
<comment type="similarity">
    <text evidence="2">Belongs to the chromate ion transporter (CHR) (TC 2.A.51) family.</text>
</comment>
<evidence type="ECO:0000256" key="2">
    <source>
        <dbReference type="ARBA" id="ARBA00005262"/>
    </source>
</evidence>
<dbReference type="Pfam" id="PF02417">
    <property type="entry name" value="Chromate_transp"/>
    <property type="match status" value="1"/>
</dbReference>
<keyword evidence="5 7" id="KW-1133">Transmembrane helix</keyword>
<dbReference type="EMBL" id="QRYQ01000008">
    <property type="protein sequence ID" value="RGU91907.1"/>
    <property type="molecule type" value="Genomic_DNA"/>
</dbReference>
<keyword evidence="4 7" id="KW-0812">Transmembrane</keyword>